<keyword evidence="3" id="KW-1185">Reference proteome</keyword>
<gene>
    <name evidence="2" type="ORF">KOI35_03710</name>
</gene>
<evidence type="ECO:0000313" key="3">
    <source>
        <dbReference type="Proteomes" id="UP001519654"/>
    </source>
</evidence>
<evidence type="ECO:0000256" key="1">
    <source>
        <dbReference type="SAM" id="SignalP"/>
    </source>
</evidence>
<dbReference type="Proteomes" id="UP001519654">
    <property type="component" value="Unassembled WGS sequence"/>
</dbReference>
<keyword evidence="1" id="KW-0732">Signal</keyword>
<dbReference type="EMBL" id="JAHKKG010000001">
    <property type="protein sequence ID" value="MBU2662604.1"/>
    <property type="molecule type" value="Genomic_DNA"/>
</dbReference>
<accession>A0ABS5YGJ4</accession>
<reference evidence="2 3" key="1">
    <citation type="submission" date="2021-06" db="EMBL/GenBank/DDBJ databases">
        <title>Actinoplanes lichenicola sp. nov., and Actinoplanes ovalisporus sp. nov., isolated from lichen in Thailand.</title>
        <authorList>
            <person name="Saeng-In P."/>
            <person name="Kanchanasin P."/>
            <person name="Yuki M."/>
            <person name="Kudo T."/>
            <person name="Ohkuma M."/>
            <person name="Phongsopitanun W."/>
            <person name="Tanasupawat S."/>
        </authorList>
    </citation>
    <scope>NUCLEOTIDE SEQUENCE [LARGE SCALE GENOMIC DNA]</scope>
    <source>
        <strain evidence="2 3">NBRC 110975</strain>
    </source>
</reference>
<name>A0ABS5YGJ4_9ACTN</name>
<organism evidence="2 3">
    <name type="scientific">Paractinoplanes bogorensis</name>
    <dbReference type="NCBI Taxonomy" id="1610840"/>
    <lineage>
        <taxon>Bacteria</taxon>
        <taxon>Bacillati</taxon>
        <taxon>Actinomycetota</taxon>
        <taxon>Actinomycetes</taxon>
        <taxon>Micromonosporales</taxon>
        <taxon>Micromonosporaceae</taxon>
        <taxon>Paractinoplanes</taxon>
    </lineage>
</organism>
<protein>
    <recommendedName>
        <fullName evidence="4">Secreted protein</fullName>
    </recommendedName>
</protein>
<feature type="signal peptide" evidence="1">
    <location>
        <begin position="1"/>
        <end position="28"/>
    </location>
</feature>
<sequence length="215" mass="21821">MISARKIMLSGLLALGMVTTMIPSAAQAAVGSTDDESGMRIGGFDAAVARANGYEIVTLPDGSQASVPAAKAEAARRGSYVPKTGVLVKPSKGGVSANAYGSRSGNCGTSWVQISPRGGGSAGLTTGMSLVLDSGGPWDIHWNVNVSDRNGTSNQYYDEDDGYVSGTGLSWAGKGRTLNLARGSATVKVTAGSFTITGAGWVCFSYAPGATDIIT</sequence>
<evidence type="ECO:0008006" key="4">
    <source>
        <dbReference type="Google" id="ProtNLM"/>
    </source>
</evidence>
<evidence type="ECO:0000313" key="2">
    <source>
        <dbReference type="EMBL" id="MBU2662604.1"/>
    </source>
</evidence>
<dbReference type="RefSeq" id="WP_215784533.1">
    <property type="nucleotide sequence ID" value="NZ_JAHKKG010000001.1"/>
</dbReference>
<comment type="caution">
    <text evidence="2">The sequence shown here is derived from an EMBL/GenBank/DDBJ whole genome shotgun (WGS) entry which is preliminary data.</text>
</comment>
<feature type="chain" id="PRO_5045601836" description="Secreted protein" evidence="1">
    <location>
        <begin position="29"/>
        <end position="215"/>
    </location>
</feature>
<proteinExistence type="predicted"/>